<proteinExistence type="predicted"/>
<dbReference type="EMBL" id="AP015035">
    <property type="protein sequence ID" value="BAT80186.1"/>
    <property type="molecule type" value="Genomic_DNA"/>
</dbReference>
<dbReference type="AlphaFoldDB" id="A0A0S3RHY5"/>
<organism evidence="1 2">
    <name type="scientific">Vigna angularis var. angularis</name>
    <dbReference type="NCBI Taxonomy" id="157739"/>
    <lineage>
        <taxon>Eukaryota</taxon>
        <taxon>Viridiplantae</taxon>
        <taxon>Streptophyta</taxon>
        <taxon>Embryophyta</taxon>
        <taxon>Tracheophyta</taxon>
        <taxon>Spermatophyta</taxon>
        <taxon>Magnoliopsida</taxon>
        <taxon>eudicotyledons</taxon>
        <taxon>Gunneridae</taxon>
        <taxon>Pentapetalae</taxon>
        <taxon>rosids</taxon>
        <taxon>fabids</taxon>
        <taxon>Fabales</taxon>
        <taxon>Fabaceae</taxon>
        <taxon>Papilionoideae</taxon>
        <taxon>50 kb inversion clade</taxon>
        <taxon>NPAAA clade</taxon>
        <taxon>indigoferoid/millettioid clade</taxon>
        <taxon>Phaseoleae</taxon>
        <taxon>Vigna</taxon>
    </lineage>
</organism>
<dbReference type="Proteomes" id="UP000291084">
    <property type="component" value="Chromosome 2"/>
</dbReference>
<keyword evidence="2" id="KW-1185">Reference proteome</keyword>
<protein>
    <submittedName>
        <fullName evidence="1">Uncharacterized protein</fullName>
    </submittedName>
</protein>
<sequence>MPPRSKITQQRICLRWEILLTEKVLVKEKGKQMDPAPENFRNPIQRLKNQRVLESKLEIKQYQITNRFTFKCLCGKKIYSNSKIQCSYFQLRLEYSVYKLM</sequence>
<gene>
    <name evidence="1" type="primary">Vigan.02G318000</name>
    <name evidence="1" type="ORF">VIGAN_02318000</name>
</gene>
<name>A0A0S3RHY5_PHAAN</name>
<reference evidence="1 2" key="1">
    <citation type="journal article" date="2015" name="Sci. Rep.">
        <title>The power of single molecule real-time sequencing technology in the de novo assembly of a eukaryotic genome.</title>
        <authorList>
            <person name="Sakai H."/>
            <person name="Naito K."/>
            <person name="Ogiso-Tanaka E."/>
            <person name="Takahashi Y."/>
            <person name="Iseki K."/>
            <person name="Muto C."/>
            <person name="Satou K."/>
            <person name="Teruya K."/>
            <person name="Shiroma A."/>
            <person name="Shimoji M."/>
            <person name="Hirano T."/>
            <person name="Itoh T."/>
            <person name="Kaga A."/>
            <person name="Tomooka N."/>
        </authorList>
    </citation>
    <scope>NUCLEOTIDE SEQUENCE [LARGE SCALE GENOMIC DNA]</scope>
    <source>
        <strain evidence="2">cv. Shumari</strain>
    </source>
</reference>
<evidence type="ECO:0000313" key="2">
    <source>
        <dbReference type="Proteomes" id="UP000291084"/>
    </source>
</evidence>
<accession>A0A0S3RHY5</accession>
<evidence type="ECO:0000313" key="1">
    <source>
        <dbReference type="EMBL" id="BAT80186.1"/>
    </source>
</evidence>